<dbReference type="OrthoDB" id="9780241at2"/>
<dbReference type="CDD" id="cd07250">
    <property type="entry name" value="HPPD_C_like"/>
    <property type="match status" value="1"/>
</dbReference>
<keyword evidence="7" id="KW-0670">Pyruvate</keyword>
<evidence type="ECO:0000256" key="5">
    <source>
        <dbReference type="PIRSR" id="PIRSR009283-1"/>
    </source>
</evidence>
<keyword evidence="7" id="KW-0560">Oxidoreductase</keyword>
<keyword evidence="8" id="KW-1185">Reference proteome</keyword>
<dbReference type="GO" id="GO:0006572">
    <property type="term" value="P:L-tyrosine catabolic process"/>
    <property type="evidence" value="ECO:0007669"/>
    <property type="project" value="TreeGrafter"/>
</dbReference>
<evidence type="ECO:0000256" key="3">
    <source>
        <dbReference type="ARBA" id="ARBA00022737"/>
    </source>
</evidence>
<name>A0A101NK59_9ACTN</name>
<dbReference type="Gene3D" id="3.10.180.10">
    <property type="entry name" value="2,3-Dihydroxybiphenyl 1,2-Dioxygenase, domain 1"/>
    <property type="match status" value="2"/>
</dbReference>
<feature type="binding site" evidence="5">
    <location>
        <position position="327"/>
    </location>
    <ligand>
        <name>Fe cation</name>
        <dbReference type="ChEBI" id="CHEBI:24875"/>
    </ligand>
</feature>
<keyword evidence="7" id="KW-0223">Dioxygenase</keyword>
<dbReference type="InterPro" id="IPR004360">
    <property type="entry name" value="Glyas_Fos-R_dOase_dom"/>
</dbReference>
<evidence type="ECO:0000313" key="7">
    <source>
        <dbReference type="EMBL" id="KUM94542.1"/>
    </source>
</evidence>
<organism evidence="7 8">
    <name type="scientific">Streptomyces yokosukanensis</name>
    <dbReference type="NCBI Taxonomy" id="67386"/>
    <lineage>
        <taxon>Bacteria</taxon>
        <taxon>Bacillati</taxon>
        <taxon>Actinomycetota</taxon>
        <taxon>Actinomycetes</taxon>
        <taxon>Kitasatosporales</taxon>
        <taxon>Streptomycetaceae</taxon>
        <taxon>Streptomyces</taxon>
    </lineage>
</organism>
<keyword evidence="2 5" id="KW-0479">Metal-binding</keyword>
<dbReference type="EMBL" id="LMWN01000121">
    <property type="protein sequence ID" value="KUM94542.1"/>
    <property type="molecule type" value="Genomic_DNA"/>
</dbReference>
<evidence type="ECO:0000256" key="1">
    <source>
        <dbReference type="ARBA" id="ARBA00005877"/>
    </source>
</evidence>
<dbReference type="GO" id="GO:0046872">
    <property type="term" value="F:metal ion binding"/>
    <property type="evidence" value="ECO:0007669"/>
    <property type="project" value="UniProtKB-KW"/>
</dbReference>
<dbReference type="GO" id="GO:0003868">
    <property type="term" value="F:4-hydroxyphenylpyruvate dioxygenase activity"/>
    <property type="evidence" value="ECO:0007669"/>
    <property type="project" value="InterPro"/>
</dbReference>
<dbReference type="PROSITE" id="PS51819">
    <property type="entry name" value="VOC"/>
    <property type="match status" value="2"/>
</dbReference>
<comment type="caution">
    <text evidence="7">The sequence shown here is derived from an EMBL/GenBank/DDBJ whole genome shotgun (WGS) entry which is preliminary data.</text>
</comment>
<dbReference type="Pfam" id="PF14696">
    <property type="entry name" value="Glyoxalase_5"/>
    <property type="match status" value="1"/>
</dbReference>
<evidence type="ECO:0000256" key="2">
    <source>
        <dbReference type="ARBA" id="ARBA00022723"/>
    </source>
</evidence>
<dbReference type="InterPro" id="IPR029068">
    <property type="entry name" value="Glyas_Bleomycin-R_OHBP_Dase"/>
</dbReference>
<dbReference type="InterPro" id="IPR041736">
    <property type="entry name" value="4OHPhenylPyrv_dOase_N"/>
</dbReference>
<evidence type="ECO:0000313" key="8">
    <source>
        <dbReference type="Proteomes" id="UP000053127"/>
    </source>
</evidence>
<proteinExistence type="inferred from homology"/>
<dbReference type="PANTHER" id="PTHR11959">
    <property type="entry name" value="4-HYDROXYPHENYLPYRUVATE DIOXYGENASE"/>
    <property type="match status" value="1"/>
</dbReference>
<dbReference type="InterPro" id="IPR005956">
    <property type="entry name" value="4OHPhenylPyrv_dOase"/>
</dbReference>
<dbReference type="CDD" id="cd08342">
    <property type="entry name" value="HPPD_N_like"/>
    <property type="match status" value="1"/>
</dbReference>
<dbReference type="PIRSF" id="PIRSF009283">
    <property type="entry name" value="HPP_dOase"/>
    <property type="match status" value="1"/>
</dbReference>
<feature type="binding site" evidence="5">
    <location>
        <position position="250"/>
    </location>
    <ligand>
        <name>Fe cation</name>
        <dbReference type="ChEBI" id="CHEBI:24875"/>
    </ligand>
</feature>
<dbReference type="Pfam" id="PF00903">
    <property type="entry name" value="Glyoxalase"/>
    <property type="match status" value="1"/>
</dbReference>
<protein>
    <submittedName>
        <fullName evidence="7">4-hydroxyphenylpyruvate dioxygenase</fullName>
    </submittedName>
</protein>
<dbReference type="NCBIfam" id="TIGR01263">
    <property type="entry name" value="4HPPD"/>
    <property type="match status" value="1"/>
</dbReference>
<dbReference type="InterPro" id="IPR041735">
    <property type="entry name" value="4OHPhenylPyrv_dOase_C"/>
</dbReference>
<dbReference type="Proteomes" id="UP000053127">
    <property type="component" value="Unassembled WGS sequence"/>
</dbReference>
<sequence>MANSNVSIFDELSIDHVEFYVQDTAVAAAQFVDSYGFEIYGASEPAASAEVIRSVALGKNQIRLVLTMAQGADHPAAAYVEQHGDGVANIALTTSNATEAFTEAVRRGAAVVAEPVERDGITMASIRGFGDVIHTFVQRPASSGARTLPGFSAVPETGARFDSGLGEIDHFAVCLEAGQLTPTVEFYEKILDFQMIFEERIVVGSQAMDSKVVQSRSGSVTLTLIEPDTSLEPGQIDKFLKNHDGAGVQHIAFTADNIVESVGLLKSLGVSFLSTPDAYYRLLSVDLTKHSVSELQELDVLVDEDHDGQLFQIFTASVHPYGTFFMEVIERLGARTFGSGNIKALYEAVERQRVEAEAEK</sequence>
<feature type="domain" description="VOC" evidence="6">
    <location>
        <begin position="13"/>
        <end position="139"/>
    </location>
</feature>
<dbReference type="STRING" id="67386.AQI95_43505"/>
<evidence type="ECO:0000256" key="4">
    <source>
        <dbReference type="ARBA" id="ARBA00023004"/>
    </source>
</evidence>
<dbReference type="PANTHER" id="PTHR11959:SF1">
    <property type="entry name" value="4-HYDROXYPHENYLPYRUVATE DIOXYGENASE"/>
    <property type="match status" value="1"/>
</dbReference>
<dbReference type="AlphaFoldDB" id="A0A101NK59"/>
<comment type="cofactor">
    <cofactor evidence="5">
        <name>Fe cation</name>
        <dbReference type="ChEBI" id="CHEBI:24875"/>
    </cofactor>
    <text evidence="5">Binds 1 Fe cation per subunit.</text>
</comment>
<gene>
    <name evidence="7" type="ORF">AQI95_43505</name>
</gene>
<keyword evidence="4 5" id="KW-0408">Iron</keyword>
<evidence type="ECO:0000259" key="6">
    <source>
        <dbReference type="PROSITE" id="PS51819"/>
    </source>
</evidence>
<accession>A0A101NK59</accession>
<comment type="similarity">
    <text evidence="1">Belongs to the 4HPPD family.</text>
</comment>
<keyword evidence="3" id="KW-0677">Repeat</keyword>
<feature type="binding site" evidence="5">
    <location>
        <position position="170"/>
    </location>
    <ligand>
        <name>Fe cation</name>
        <dbReference type="ChEBI" id="CHEBI:24875"/>
    </ligand>
</feature>
<reference evidence="7 8" key="1">
    <citation type="submission" date="2015-10" db="EMBL/GenBank/DDBJ databases">
        <title>Draft genome sequence of Streptomyces yokosukanensis DSM 40224, type strain for the species Streptomyces yokosukanensis.</title>
        <authorList>
            <person name="Ruckert C."/>
            <person name="Winkler A."/>
            <person name="Kalinowski J."/>
            <person name="Kampfer P."/>
            <person name="Glaeser S."/>
        </authorList>
    </citation>
    <scope>NUCLEOTIDE SEQUENCE [LARGE SCALE GENOMIC DNA]</scope>
    <source>
        <strain evidence="7 8">DSM 40224</strain>
    </source>
</reference>
<dbReference type="SUPFAM" id="SSF54593">
    <property type="entry name" value="Glyoxalase/Bleomycin resistance protein/Dihydroxybiphenyl dioxygenase"/>
    <property type="match status" value="1"/>
</dbReference>
<feature type="domain" description="VOC" evidence="6">
    <location>
        <begin position="167"/>
        <end position="316"/>
    </location>
</feature>
<dbReference type="InterPro" id="IPR037523">
    <property type="entry name" value="VOC_core"/>
</dbReference>